<dbReference type="Gene3D" id="1.10.287.950">
    <property type="entry name" value="Methyl-accepting chemotaxis protein"/>
    <property type="match status" value="1"/>
</dbReference>
<evidence type="ECO:0000259" key="8">
    <source>
        <dbReference type="PROSITE" id="PS50111"/>
    </source>
</evidence>
<dbReference type="PRINTS" id="PR00260">
    <property type="entry name" value="CHEMTRNSDUCR"/>
</dbReference>
<dbReference type="FunFam" id="1.10.287.950:FF:000001">
    <property type="entry name" value="Methyl-accepting chemotaxis sensory transducer"/>
    <property type="match status" value="1"/>
</dbReference>
<keyword evidence="11" id="KW-1185">Reference proteome</keyword>
<dbReference type="InterPro" id="IPR003660">
    <property type="entry name" value="HAMP_dom"/>
</dbReference>
<sequence length="523" mass="56799">MRVAALLKTVGAVCLTLLVVSMVCVVNLNNSFKAERSAVSRQVEYKQLGTTLANASDYLTNEARRYTIFGDQAHYNNYMKEVNETKTRDMVVSRLKELRAPQEELDLIEQAKKNSDNLIQTETNAFKAVASGDLDRARKLMFDAEYDKSKKLIMTPIEAFQEKMNRRATNETEQARSTATFWLSMTTTSLIVLGVILTASLVALFIRIVGPLRQLNHSIENLASSDGDLTVRLPVKGRDEFSSISEAFNRMVANLHGLIGQIAQISRSLTQSCEEVSLSTNEIALGNQQQASSMDSINHSLKEMVSSIEEVAQNADKMSTASTDAVQAANSGSLVLTTTLSQLSEVAVHINELSSKSQQINDIVVLIDDIAAQTKLLALNAAIEAARAGEAGRGFAVVADEVGKLAQRSGEATQNISSIINIIQSDTEQSVSAMRRSSEMTFKVEAALQNIVSVVSDSSSRIDEIAGACNAQSRQTQTLLLNVQSMSAVTEQTSAGAQENAAAANELNEMASTLNRLICRFII</sequence>
<evidence type="ECO:0000256" key="1">
    <source>
        <dbReference type="ARBA" id="ARBA00004236"/>
    </source>
</evidence>
<accession>A0A559K0M1</accession>
<name>A0A559K0M1_9BACL</name>
<dbReference type="Pfam" id="PF00015">
    <property type="entry name" value="MCPsignal"/>
    <property type="match status" value="1"/>
</dbReference>
<keyword evidence="4 6" id="KW-0807">Transducer</keyword>
<feature type="domain" description="Methyl-accepting transducer" evidence="8">
    <location>
        <begin position="265"/>
        <end position="508"/>
    </location>
</feature>
<dbReference type="PANTHER" id="PTHR32089:SF112">
    <property type="entry name" value="LYSOZYME-LIKE PROTEIN-RELATED"/>
    <property type="match status" value="1"/>
</dbReference>
<evidence type="ECO:0000256" key="4">
    <source>
        <dbReference type="ARBA" id="ARBA00023224"/>
    </source>
</evidence>
<dbReference type="PROSITE" id="PS50885">
    <property type="entry name" value="HAMP"/>
    <property type="match status" value="1"/>
</dbReference>
<dbReference type="Proteomes" id="UP000317036">
    <property type="component" value="Unassembled WGS sequence"/>
</dbReference>
<feature type="domain" description="HAMP" evidence="9">
    <location>
        <begin position="206"/>
        <end position="260"/>
    </location>
</feature>
<dbReference type="GO" id="GO:0005886">
    <property type="term" value="C:plasma membrane"/>
    <property type="evidence" value="ECO:0007669"/>
    <property type="project" value="UniProtKB-SubCell"/>
</dbReference>
<evidence type="ECO:0000313" key="10">
    <source>
        <dbReference type="EMBL" id="TVY05694.1"/>
    </source>
</evidence>
<gene>
    <name evidence="10" type="ORF">FPZ49_28900</name>
</gene>
<dbReference type="GO" id="GO:0004888">
    <property type="term" value="F:transmembrane signaling receptor activity"/>
    <property type="evidence" value="ECO:0007669"/>
    <property type="project" value="InterPro"/>
</dbReference>
<keyword evidence="3 7" id="KW-0472">Membrane</keyword>
<protein>
    <submittedName>
        <fullName evidence="10">Methyl-accepting chemotaxis protein</fullName>
    </submittedName>
</protein>
<dbReference type="SUPFAM" id="SSF58104">
    <property type="entry name" value="Methyl-accepting chemotaxis protein (MCP) signaling domain"/>
    <property type="match status" value="1"/>
</dbReference>
<dbReference type="OrthoDB" id="107771at2"/>
<organism evidence="10 11">
    <name type="scientific">Paenibacillus cremeus</name>
    <dbReference type="NCBI Taxonomy" id="2163881"/>
    <lineage>
        <taxon>Bacteria</taxon>
        <taxon>Bacillati</taxon>
        <taxon>Bacillota</taxon>
        <taxon>Bacilli</taxon>
        <taxon>Bacillales</taxon>
        <taxon>Paenibacillaceae</taxon>
        <taxon>Paenibacillus</taxon>
    </lineage>
</organism>
<dbReference type="SMART" id="SM00304">
    <property type="entry name" value="HAMP"/>
    <property type="match status" value="1"/>
</dbReference>
<evidence type="ECO:0000256" key="3">
    <source>
        <dbReference type="ARBA" id="ARBA00023136"/>
    </source>
</evidence>
<dbReference type="AlphaFoldDB" id="A0A559K0M1"/>
<dbReference type="GO" id="GO:0006935">
    <property type="term" value="P:chemotaxis"/>
    <property type="evidence" value="ECO:0007669"/>
    <property type="project" value="InterPro"/>
</dbReference>
<evidence type="ECO:0000256" key="5">
    <source>
        <dbReference type="ARBA" id="ARBA00029447"/>
    </source>
</evidence>
<dbReference type="InterPro" id="IPR004089">
    <property type="entry name" value="MCPsignal_dom"/>
</dbReference>
<feature type="transmembrane region" description="Helical" evidence="7">
    <location>
        <begin position="181"/>
        <end position="206"/>
    </location>
</feature>
<dbReference type="Pfam" id="PF00672">
    <property type="entry name" value="HAMP"/>
    <property type="match status" value="1"/>
</dbReference>
<proteinExistence type="inferred from homology"/>
<keyword evidence="7" id="KW-1133">Transmembrane helix</keyword>
<dbReference type="RefSeq" id="WP_144853752.1">
    <property type="nucleotide sequence ID" value="NZ_VNJI01000053.1"/>
</dbReference>
<dbReference type="PROSITE" id="PS50111">
    <property type="entry name" value="CHEMOTAXIS_TRANSDUC_2"/>
    <property type="match status" value="1"/>
</dbReference>
<reference evidence="10 11" key="1">
    <citation type="submission" date="2019-07" db="EMBL/GenBank/DDBJ databases">
        <authorList>
            <person name="Kim J."/>
        </authorList>
    </citation>
    <scope>NUCLEOTIDE SEQUENCE [LARGE SCALE GENOMIC DNA]</scope>
    <source>
        <strain evidence="10 11">JC52</strain>
    </source>
</reference>
<dbReference type="SMART" id="SM00283">
    <property type="entry name" value="MA"/>
    <property type="match status" value="1"/>
</dbReference>
<evidence type="ECO:0000313" key="11">
    <source>
        <dbReference type="Proteomes" id="UP000317036"/>
    </source>
</evidence>
<evidence type="ECO:0000256" key="2">
    <source>
        <dbReference type="ARBA" id="ARBA00022475"/>
    </source>
</evidence>
<keyword evidence="2" id="KW-1003">Cell membrane</keyword>
<evidence type="ECO:0000256" key="7">
    <source>
        <dbReference type="SAM" id="Phobius"/>
    </source>
</evidence>
<evidence type="ECO:0000259" key="9">
    <source>
        <dbReference type="PROSITE" id="PS50885"/>
    </source>
</evidence>
<comment type="similarity">
    <text evidence="5">Belongs to the methyl-accepting chemotaxis (MCP) protein family.</text>
</comment>
<dbReference type="InterPro" id="IPR004090">
    <property type="entry name" value="Chemotax_Me-accpt_rcpt"/>
</dbReference>
<keyword evidence="7" id="KW-0812">Transmembrane</keyword>
<evidence type="ECO:0000256" key="6">
    <source>
        <dbReference type="PROSITE-ProRule" id="PRU00284"/>
    </source>
</evidence>
<dbReference type="PANTHER" id="PTHR32089">
    <property type="entry name" value="METHYL-ACCEPTING CHEMOTAXIS PROTEIN MCPB"/>
    <property type="match status" value="1"/>
</dbReference>
<comment type="caution">
    <text evidence="10">The sequence shown here is derived from an EMBL/GenBank/DDBJ whole genome shotgun (WGS) entry which is preliminary data.</text>
</comment>
<dbReference type="EMBL" id="VNJI01000053">
    <property type="protein sequence ID" value="TVY05694.1"/>
    <property type="molecule type" value="Genomic_DNA"/>
</dbReference>
<comment type="subcellular location">
    <subcellularLocation>
        <location evidence="1">Cell membrane</location>
    </subcellularLocation>
</comment>
<dbReference type="GO" id="GO:0007165">
    <property type="term" value="P:signal transduction"/>
    <property type="evidence" value="ECO:0007669"/>
    <property type="project" value="UniProtKB-KW"/>
</dbReference>
<dbReference type="CDD" id="cd06225">
    <property type="entry name" value="HAMP"/>
    <property type="match status" value="1"/>
</dbReference>